<dbReference type="PATRIC" id="fig|1280953.3.peg.1216"/>
<dbReference type="InterPro" id="IPR050237">
    <property type="entry name" value="ATP-dep_AMP-bd_enzyme"/>
</dbReference>
<protein>
    <recommendedName>
        <fullName evidence="5">3-methylmercaptopropionyl-CoA ligase</fullName>
        <ecNumber evidence="4">6.2.1.44</ecNumber>
    </recommendedName>
</protein>
<dbReference type="Gene3D" id="3.40.50.12780">
    <property type="entry name" value="N-terminal domain of ligase-like"/>
    <property type="match status" value="1"/>
</dbReference>
<dbReference type="InterPro" id="IPR000873">
    <property type="entry name" value="AMP-dep_synth/lig_dom"/>
</dbReference>
<name>A0A059GAE6_9PROT</name>
<feature type="domain" description="AMP-binding enzyme C-terminal" evidence="7">
    <location>
        <begin position="428"/>
        <end position="503"/>
    </location>
</feature>
<dbReference type="InterPro" id="IPR025110">
    <property type="entry name" value="AMP-bd_C"/>
</dbReference>
<comment type="caution">
    <text evidence="8">The sequence shown here is derived from an EMBL/GenBank/DDBJ whole genome shotgun (WGS) entry which is preliminary data.</text>
</comment>
<evidence type="ECO:0000313" key="8">
    <source>
        <dbReference type="EMBL" id="KDA03418.1"/>
    </source>
</evidence>
<dbReference type="InterPro" id="IPR042099">
    <property type="entry name" value="ANL_N_sf"/>
</dbReference>
<dbReference type="PANTHER" id="PTHR43767">
    <property type="entry name" value="LONG-CHAIN-FATTY-ACID--COA LIGASE"/>
    <property type="match status" value="1"/>
</dbReference>
<comment type="similarity">
    <text evidence="1">Belongs to the ATP-dependent AMP-binding enzyme family.</text>
</comment>
<dbReference type="PANTHER" id="PTHR43767:SF1">
    <property type="entry name" value="NONRIBOSOMAL PEPTIDE SYNTHASE PES1 (EUROFUNG)-RELATED"/>
    <property type="match status" value="1"/>
</dbReference>
<evidence type="ECO:0000313" key="9">
    <source>
        <dbReference type="Proteomes" id="UP000024942"/>
    </source>
</evidence>
<evidence type="ECO:0000259" key="7">
    <source>
        <dbReference type="Pfam" id="PF13193"/>
    </source>
</evidence>
<dbReference type="STRING" id="1280953.HOC_06033"/>
<evidence type="ECO:0000256" key="4">
    <source>
        <dbReference type="ARBA" id="ARBA00066616"/>
    </source>
</evidence>
<dbReference type="GO" id="GO:0016878">
    <property type="term" value="F:acid-thiol ligase activity"/>
    <property type="evidence" value="ECO:0007669"/>
    <property type="project" value="UniProtKB-ARBA"/>
</dbReference>
<dbReference type="FunFam" id="3.30.300.30:FF:000008">
    <property type="entry name" value="2,3-dihydroxybenzoate-AMP ligase"/>
    <property type="match status" value="1"/>
</dbReference>
<evidence type="ECO:0000256" key="5">
    <source>
        <dbReference type="ARBA" id="ARBA00067668"/>
    </source>
</evidence>
<sequence>MIDVEAMPFIADIPRVQATRVPDNIAYWFENASTTFAELETRTNQVANGLISLGVEPGDRVAYLAKNTDVYYEMLFGCAKARAVMTGVNTRLAAPEIQFILSDAAAKVLFVGKDFYAIIDQIRDQLPDLQRIITINGDREDWDYYPSWRNAKPDSAPDRAPLADDDVIQLYTSGTTGRPKGVQLTNENYRVLLEQAQTLDWAAYGAGEAVMNAMPLFHVAGVNVGILTAAQGAKAVVLRDIDPTVILKLVEEHKIAYAFWVPAVILMLTQHPEIRNTDFSSMKVVSYGASPIAESLLLEAKEIMGVKFTQLYGLTETVGAGTYLPPEAHDPAWGKLRSCGVPWPGAVVRCVDGEGNSVPTGEVGEIVIKARFVMKGYWNRADATEDAIRNGFFHTGDAGYFDEDGFLYIHDRVKDMIVSGGENVYPAEVENAIFGHPGVADVAVIGVPDEKWGESVKAIIVPKPGEAPTAEDIIAWAKERIASYKCPKTVDIASELPRNPSGKILRKDLREPYWAGRDRRIG</sequence>
<dbReference type="Pfam" id="PF00501">
    <property type="entry name" value="AMP-binding"/>
    <property type="match status" value="1"/>
</dbReference>
<dbReference type="EMBL" id="ARYL01000006">
    <property type="protein sequence ID" value="KDA03418.1"/>
    <property type="molecule type" value="Genomic_DNA"/>
</dbReference>
<keyword evidence="2" id="KW-0436">Ligase</keyword>
<accession>A0A059GAE6</accession>
<feature type="domain" description="AMP-dependent synthetase/ligase" evidence="6">
    <location>
        <begin position="16"/>
        <end position="378"/>
    </location>
</feature>
<dbReference type="SUPFAM" id="SSF56801">
    <property type="entry name" value="Acetyl-CoA synthetase-like"/>
    <property type="match status" value="1"/>
</dbReference>
<dbReference type="EC" id="6.2.1.44" evidence="4"/>
<dbReference type="Gene3D" id="3.30.300.30">
    <property type="match status" value="1"/>
</dbReference>
<dbReference type="RefSeq" id="WP_035536696.1">
    <property type="nucleotide sequence ID" value="NZ_ARYL01000006.1"/>
</dbReference>
<comment type="catalytic activity">
    <reaction evidence="3">
        <text>3-(methylsulfanyl)propanoate + ATP + CoA = 3-(methylsulfanyl)propanoyl-CoA + AMP + diphosphate</text>
        <dbReference type="Rhea" id="RHEA:43052"/>
        <dbReference type="ChEBI" id="CHEBI:30616"/>
        <dbReference type="ChEBI" id="CHEBI:33019"/>
        <dbReference type="ChEBI" id="CHEBI:49016"/>
        <dbReference type="ChEBI" id="CHEBI:57287"/>
        <dbReference type="ChEBI" id="CHEBI:82815"/>
        <dbReference type="ChEBI" id="CHEBI:456215"/>
        <dbReference type="EC" id="6.2.1.44"/>
    </reaction>
    <physiologicalReaction direction="left-to-right" evidence="3">
        <dbReference type="Rhea" id="RHEA:43053"/>
    </physiologicalReaction>
</comment>
<evidence type="ECO:0000256" key="1">
    <source>
        <dbReference type="ARBA" id="ARBA00006432"/>
    </source>
</evidence>
<keyword evidence="9" id="KW-1185">Reference proteome</keyword>
<gene>
    <name evidence="8" type="ORF">HOC_06033</name>
</gene>
<reference evidence="8 9" key="1">
    <citation type="journal article" date="2014" name="Antonie Van Leeuwenhoek">
        <title>Hyphomonas beringensis sp. nov. and Hyphomonas chukchiensis sp. nov., isolated from surface seawater of the Bering Sea and Chukchi Sea.</title>
        <authorList>
            <person name="Li C."/>
            <person name="Lai Q."/>
            <person name="Li G."/>
            <person name="Dong C."/>
            <person name="Wang J."/>
            <person name="Liao Y."/>
            <person name="Shao Z."/>
        </authorList>
    </citation>
    <scope>NUCLEOTIDE SEQUENCE [LARGE SCALE GENOMIC DNA]</scope>
    <source>
        <strain evidence="8 9">SCH89</strain>
    </source>
</reference>
<dbReference type="AlphaFoldDB" id="A0A059GAE6"/>
<dbReference type="CDD" id="cd17631">
    <property type="entry name" value="FACL_FadD13-like"/>
    <property type="match status" value="1"/>
</dbReference>
<evidence type="ECO:0000259" key="6">
    <source>
        <dbReference type="Pfam" id="PF00501"/>
    </source>
</evidence>
<dbReference type="Pfam" id="PF13193">
    <property type="entry name" value="AMP-binding_C"/>
    <property type="match status" value="1"/>
</dbReference>
<evidence type="ECO:0000256" key="2">
    <source>
        <dbReference type="ARBA" id="ARBA00022598"/>
    </source>
</evidence>
<dbReference type="OrthoDB" id="6187882at2"/>
<dbReference type="eggNOG" id="COG0318">
    <property type="taxonomic scope" value="Bacteria"/>
</dbReference>
<dbReference type="NCBIfam" id="NF004837">
    <property type="entry name" value="PRK06187.1"/>
    <property type="match status" value="1"/>
</dbReference>
<evidence type="ECO:0000256" key="3">
    <source>
        <dbReference type="ARBA" id="ARBA00051915"/>
    </source>
</evidence>
<dbReference type="Proteomes" id="UP000024942">
    <property type="component" value="Unassembled WGS sequence"/>
</dbReference>
<proteinExistence type="inferred from homology"/>
<dbReference type="InterPro" id="IPR045851">
    <property type="entry name" value="AMP-bd_C_sf"/>
</dbReference>
<organism evidence="8 9">
    <name type="scientific">Hyphomonas oceanitis SCH89</name>
    <dbReference type="NCBI Taxonomy" id="1280953"/>
    <lineage>
        <taxon>Bacteria</taxon>
        <taxon>Pseudomonadati</taxon>
        <taxon>Pseudomonadota</taxon>
        <taxon>Alphaproteobacteria</taxon>
        <taxon>Hyphomonadales</taxon>
        <taxon>Hyphomonadaceae</taxon>
        <taxon>Hyphomonas</taxon>
    </lineage>
</organism>